<feature type="region of interest" description="Disordered" evidence="2">
    <location>
        <begin position="142"/>
        <end position="181"/>
    </location>
</feature>
<dbReference type="Gene3D" id="2.40.70.10">
    <property type="entry name" value="Acid Proteases"/>
    <property type="match status" value="1"/>
</dbReference>
<accession>A0A8K0P2I6</accession>
<reference evidence="4" key="1">
    <citation type="submission" date="2013-04" db="EMBL/GenBank/DDBJ databases">
        <authorList>
            <person name="Qu J."/>
            <person name="Murali S.C."/>
            <person name="Bandaranaike D."/>
            <person name="Bellair M."/>
            <person name="Blankenburg K."/>
            <person name="Chao H."/>
            <person name="Dinh H."/>
            <person name="Doddapaneni H."/>
            <person name="Downs B."/>
            <person name="Dugan-Rocha S."/>
            <person name="Elkadiri S."/>
            <person name="Gnanaolivu R.D."/>
            <person name="Hernandez B."/>
            <person name="Javaid M."/>
            <person name="Jayaseelan J.C."/>
            <person name="Lee S."/>
            <person name="Li M."/>
            <person name="Ming W."/>
            <person name="Munidasa M."/>
            <person name="Muniz J."/>
            <person name="Nguyen L."/>
            <person name="Ongeri F."/>
            <person name="Osuji N."/>
            <person name="Pu L.-L."/>
            <person name="Puazo M."/>
            <person name="Qu C."/>
            <person name="Quiroz J."/>
            <person name="Raj R."/>
            <person name="Weissenberger G."/>
            <person name="Xin Y."/>
            <person name="Zou X."/>
            <person name="Han Y."/>
            <person name="Richards S."/>
            <person name="Worley K."/>
            <person name="Muzny D."/>
            <person name="Gibbs R."/>
        </authorList>
    </citation>
    <scope>NUCLEOTIDE SEQUENCE</scope>
    <source>
        <strain evidence="4">Sampled in the wild</strain>
    </source>
</reference>
<dbReference type="InterPro" id="IPR021109">
    <property type="entry name" value="Peptidase_aspartic_dom_sf"/>
</dbReference>
<feature type="compositionally biased region" description="Basic and acidic residues" evidence="2">
    <location>
        <begin position="144"/>
        <end position="158"/>
    </location>
</feature>
<keyword evidence="1" id="KW-0862">Zinc</keyword>
<dbReference type="SUPFAM" id="SSF57756">
    <property type="entry name" value="Retrovirus zinc finger-like domains"/>
    <property type="match status" value="1"/>
</dbReference>
<dbReference type="PANTHER" id="PTHR47331">
    <property type="entry name" value="PHD-TYPE DOMAIN-CONTAINING PROTEIN"/>
    <property type="match status" value="1"/>
</dbReference>
<evidence type="ECO:0000256" key="1">
    <source>
        <dbReference type="PROSITE-ProRule" id="PRU00047"/>
    </source>
</evidence>
<organism evidence="4 5">
    <name type="scientific">Ladona fulva</name>
    <name type="common">Scarce chaser dragonfly</name>
    <name type="synonym">Libellula fulva</name>
    <dbReference type="NCBI Taxonomy" id="123851"/>
    <lineage>
        <taxon>Eukaryota</taxon>
        <taxon>Metazoa</taxon>
        <taxon>Ecdysozoa</taxon>
        <taxon>Arthropoda</taxon>
        <taxon>Hexapoda</taxon>
        <taxon>Insecta</taxon>
        <taxon>Pterygota</taxon>
        <taxon>Palaeoptera</taxon>
        <taxon>Odonata</taxon>
        <taxon>Epiprocta</taxon>
        <taxon>Anisoptera</taxon>
        <taxon>Libelluloidea</taxon>
        <taxon>Libellulidae</taxon>
        <taxon>Ladona</taxon>
    </lineage>
</organism>
<dbReference type="EMBL" id="KZ308542">
    <property type="protein sequence ID" value="KAG8231201.1"/>
    <property type="molecule type" value="Genomic_DNA"/>
</dbReference>
<feature type="compositionally biased region" description="Polar residues" evidence="2">
    <location>
        <begin position="159"/>
        <end position="168"/>
    </location>
</feature>
<protein>
    <recommendedName>
        <fullName evidence="3">CCHC-type domain-containing protein</fullName>
    </recommendedName>
</protein>
<sequence length="374" mass="40874">MLMSFEECTKAEGFPTVSQLLVFVKRHDNVLKSSQSDIPRFSLRGGSRPPRGKAAVSLATAGSYGERGRVTSPPTPNCILCSSSHTLSKCPRYLDMETSQRESFVRSRKLCFNCLKTGHWSPRCPVEGLRCLKCHRRHNTSLHSSKEEMKGKLPEVNRKSLNPPSRSETVGGEKETASSPPRTQFSSCIQCNNSMLIVLGTAVVSVFDREGKANSIRILVDSGSIVSAISEEAAKRLKLPRFPYYGSLLGLSKTPIKGLKTWVQCTVSPRQSPNNILMTQAVVLPRIAGSLPSVTLPSEVKDEFSDLLLADPAFDQPASVDMLLGMDLFPQMLTGERRSLPRSNLIALKSIFGWIVLGSCSNAAVPYSISNLTG</sequence>
<keyword evidence="1" id="KW-0863">Zinc-finger</keyword>
<evidence type="ECO:0000256" key="2">
    <source>
        <dbReference type="SAM" id="MobiDB-lite"/>
    </source>
</evidence>
<dbReference type="InterPro" id="IPR001878">
    <property type="entry name" value="Znf_CCHC"/>
</dbReference>
<evidence type="ECO:0000313" key="4">
    <source>
        <dbReference type="EMBL" id="KAG8231201.1"/>
    </source>
</evidence>
<keyword evidence="1" id="KW-0479">Metal-binding</keyword>
<gene>
    <name evidence="4" type="ORF">J437_LFUL011315</name>
</gene>
<keyword evidence="5" id="KW-1185">Reference proteome</keyword>
<dbReference type="PROSITE" id="PS50158">
    <property type="entry name" value="ZF_CCHC"/>
    <property type="match status" value="1"/>
</dbReference>
<proteinExistence type="predicted"/>
<feature type="domain" description="CCHC-type" evidence="3">
    <location>
        <begin position="111"/>
        <end position="125"/>
    </location>
</feature>
<comment type="caution">
    <text evidence="4">The sequence shown here is derived from an EMBL/GenBank/DDBJ whole genome shotgun (WGS) entry which is preliminary data.</text>
</comment>
<dbReference type="SMART" id="SM00343">
    <property type="entry name" value="ZnF_C2HC"/>
    <property type="match status" value="1"/>
</dbReference>
<dbReference type="Proteomes" id="UP000792457">
    <property type="component" value="Unassembled WGS sequence"/>
</dbReference>
<dbReference type="AlphaFoldDB" id="A0A8K0P2I6"/>
<name>A0A8K0P2I6_LADFU</name>
<dbReference type="GO" id="GO:0008270">
    <property type="term" value="F:zinc ion binding"/>
    <property type="evidence" value="ECO:0007669"/>
    <property type="project" value="UniProtKB-KW"/>
</dbReference>
<dbReference type="GO" id="GO:0003676">
    <property type="term" value="F:nucleic acid binding"/>
    <property type="evidence" value="ECO:0007669"/>
    <property type="project" value="InterPro"/>
</dbReference>
<evidence type="ECO:0000259" key="3">
    <source>
        <dbReference type="PROSITE" id="PS50158"/>
    </source>
</evidence>
<dbReference type="OrthoDB" id="5984724at2759"/>
<evidence type="ECO:0000313" key="5">
    <source>
        <dbReference type="Proteomes" id="UP000792457"/>
    </source>
</evidence>
<dbReference type="PANTHER" id="PTHR47331:SF5">
    <property type="entry name" value="RIBONUCLEASE H"/>
    <property type="match status" value="1"/>
</dbReference>
<reference evidence="4" key="2">
    <citation type="submission" date="2017-10" db="EMBL/GenBank/DDBJ databases">
        <title>Ladona fulva Genome sequencing and assembly.</title>
        <authorList>
            <person name="Murali S."/>
            <person name="Richards S."/>
            <person name="Bandaranaike D."/>
            <person name="Bellair M."/>
            <person name="Blankenburg K."/>
            <person name="Chao H."/>
            <person name="Dinh H."/>
            <person name="Doddapaneni H."/>
            <person name="Dugan-Rocha S."/>
            <person name="Elkadiri S."/>
            <person name="Gnanaolivu R."/>
            <person name="Hernandez B."/>
            <person name="Skinner E."/>
            <person name="Javaid M."/>
            <person name="Lee S."/>
            <person name="Li M."/>
            <person name="Ming W."/>
            <person name="Munidasa M."/>
            <person name="Muniz J."/>
            <person name="Nguyen L."/>
            <person name="Hughes D."/>
            <person name="Osuji N."/>
            <person name="Pu L.-L."/>
            <person name="Puazo M."/>
            <person name="Qu C."/>
            <person name="Quiroz J."/>
            <person name="Raj R."/>
            <person name="Weissenberger G."/>
            <person name="Xin Y."/>
            <person name="Zou X."/>
            <person name="Han Y."/>
            <person name="Worley K."/>
            <person name="Muzny D."/>
            <person name="Gibbs R."/>
        </authorList>
    </citation>
    <scope>NUCLEOTIDE SEQUENCE</scope>
    <source>
        <strain evidence="4">Sampled in the wild</strain>
    </source>
</reference>
<dbReference type="InterPro" id="IPR036875">
    <property type="entry name" value="Znf_CCHC_sf"/>
</dbReference>